<accession>A0A9Q3ZRU5</accession>
<dbReference type="GO" id="GO:0016301">
    <property type="term" value="F:kinase activity"/>
    <property type="evidence" value="ECO:0007669"/>
    <property type="project" value="InterPro"/>
</dbReference>
<proteinExistence type="predicted"/>
<dbReference type="Pfam" id="PF00485">
    <property type="entry name" value="PRK"/>
    <property type="match status" value="1"/>
</dbReference>
<dbReference type="Gene3D" id="3.40.50.300">
    <property type="entry name" value="P-loop containing nucleotide triphosphate hydrolases"/>
    <property type="match status" value="1"/>
</dbReference>
<dbReference type="RefSeq" id="WP_234221488.1">
    <property type="nucleotide sequence ID" value="NZ_JAGQAF010000014.1"/>
</dbReference>
<evidence type="ECO:0000313" key="2">
    <source>
        <dbReference type="EMBL" id="MCE8539537.1"/>
    </source>
</evidence>
<protein>
    <recommendedName>
        <fullName evidence="1">Phosphoribulokinase/uridine kinase domain-containing protein</fullName>
    </recommendedName>
</protein>
<evidence type="ECO:0000313" key="3">
    <source>
        <dbReference type="Proteomes" id="UP000813672"/>
    </source>
</evidence>
<dbReference type="PANTHER" id="PTHR10285">
    <property type="entry name" value="URIDINE KINASE"/>
    <property type="match status" value="1"/>
</dbReference>
<evidence type="ECO:0000259" key="1">
    <source>
        <dbReference type="Pfam" id="PF00485"/>
    </source>
</evidence>
<dbReference type="Proteomes" id="UP000813672">
    <property type="component" value="Unassembled WGS sequence"/>
</dbReference>
<dbReference type="GO" id="GO:0005524">
    <property type="term" value="F:ATP binding"/>
    <property type="evidence" value="ECO:0007669"/>
    <property type="project" value="InterPro"/>
</dbReference>
<dbReference type="AlphaFoldDB" id="A0A9Q3ZRU5"/>
<comment type="caution">
    <text evidence="2">The sequence shown here is derived from an EMBL/GenBank/DDBJ whole genome shotgun (WGS) entry which is preliminary data.</text>
</comment>
<dbReference type="InterPro" id="IPR027417">
    <property type="entry name" value="P-loop_NTPase"/>
</dbReference>
<dbReference type="SUPFAM" id="SSF52540">
    <property type="entry name" value="P-loop containing nucleoside triphosphate hydrolases"/>
    <property type="match status" value="1"/>
</dbReference>
<gene>
    <name evidence="2" type="ORF">KBY27_18930</name>
</gene>
<feature type="domain" description="Phosphoribulokinase/uridine kinase" evidence="1">
    <location>
        <begin position="25"/>
        <end position="156"/>
    </location>
</feature>
<sequence length="211" mass="22858">MRKITRKELIDEINARSVGQGRFLVAIAGPPGSGKSTLCTELAACLDQPAAVVPMDGYHLENDVLAKAGLLHRKGAPETFDADGFVALVRKLRLGTSVSYPLFDRDADRCVADAARVEADTKVALIEGNYLLMNTAPWSELADLFDLTVRLEVARDELEARLTQRWLDQGMPFDAARTRAIGNDLVNANRVDANSREPDLVLNAGGGVAAR</sequence>
<dbReference type="InterPro" id="IPR006083">
    <property type="entry name" value="PRK/URK"/>
</dbReference>
<reference evidence="2" key="1">
    <citation type="journal article" date="2021" name="Environ. Microbiol.">
        <title>Cryptic niche differentiation of novel sediment ecotypes of Rugeria pomeroyi correlates with nitrate respiration.</title>
        <authorList>
            <person name="Lin X."/>
            <person name="McNichol J."/>
            <person name="Chu X."/>
            <person name="Qian Y."/>
            <person name="Luo H."/>
        </authorList>
    </citation>
    <scope>NUCLEOTIDE SEQUENCE</scope>
    <source>
        <strain evidence="2">SZCCDBB064</strain>
    </source>
</reference>
<name>A0A9Q3ZRU5_9RHOB</name>
<dbReference type="EMBL" id="JAGQAF010000014">
    <property type="protein sequence ID" value="MCE8539537.1"/>
    <property type="molecule type" value="Genomic_DNA"/>
</dbReference>
<organism evidence="2 3">
    <name type="scientific">Ruegeria pomeroyi</name>
    <dbReference type="NCBI Taxonomy" id="89184"/>
    <lineage>
        <taxon>Bacteria</taxon>
        <taxon>Pseudomonadati</taxon>
        <taxon>Pseudomonadota</taxon>
        <taxon>Alphaproteobacteria</taxon>
        <taxon>Rhodobacterales</taxon>
        <taxon>Roseobacteraceae</taxon>
        <taxon>Ruegeria</taxon>
    </lineage>
</organism>